<evidence type="ECO:0000256" key="9">
    <source>
        <dbReference type="ARBA" id="ARBA00022516"/>
    </source>
</evidence>
<keyword evidence="11 18" id="KW-0812">Transmembrane</keyword>
<evidence type="ECO:0000256" key="12">
    <source>
        <dbReference type="ARBA" id="ARBA00022695"/>
    </source>
</evidence>
<evidence type="ECO:0000256" key="1">
    <source>
        <dbReference type="ARBA" id="ARBA00001698"/>
    </source>
</evidence>
<dbReference type="GO" id="GO:0004605">
    <property type="term" value="F:phosphatidate cytidylyltransferase activity"/>
    <property type="evidence" value="ECO:0007669"/>
    <property type="project" value="UniProtKB-EC"/>
</dbReference>
<keyword evidence="17" id="KW-1208">Phospholipid metabolism</keyword>
<reference evidence="20 21" key="1">
    <citation type="submission" date="2018-02" db="EMBL/GenBank/DDBJ databases">
        <title>Genome sequencing of Solimonas sp. HR-BB.</title>
        <authorList>
            <person name="Lee Y."/>
            <person name="Jeon C.O."/>
        </authorList>
    </citation>
    <scope>NUCLEOTIDE SEQUENCE [LARGE SCALE GENOMIC DNA]</scope>
    <source>
        <strain evidence="20 21">HR-BB</strain>
    </source>
</reference>
<evidence type="ECO:0000256" key="10">
    <source>
        <dbReference type="ARBA" id="ARBA00022679"/>
    </source>
</evidence>
<dbReference type="GO" id="GO:0016024">
    <property type="term" value="P:CDP-diacylglycerol biosynthetic process"/>
    <property type="evidence" value="ECO:0007669"/>
    <property type="project" value="UniProtKB-UniPathway"/>
</dbReference>
<evidence type="ECO:0000256" key="2">
    <source>
        <dbReference type="ARBA" id="ARBA00004651"/>
    </source>
</evidence>
<dbReference type="PANTHER" id="PTHR46382">
    <property type="entry name" value="PHOSPHATIDATE CYTIDYLYLTRANSFERASE"/>
    <property type="match status" value="1"/>
</dbReference>
<feature type="transmembrane region" description="Helical" evidence="19">
    <location>
        <begin position="112"/>
        <end position="134"/>
    </location>
</feature>
<evidence type="ECO:0000313" key="21">
    <source>
        <dbReference type="Proteomes" id="UP000238220"/>
    </source>
</evidence>
<accession>A0A2S5TB95</accession>
<evidence type="ECO:0000256" key="15">
    <source>
        <dbReference type="ARBA" id="ARBA00023136"/>
    </source>
</evidence>
<dbReference type="AlphaFoldDB" id="A0A2S5TB95"/>
<evidence type="ECO:0000256" key="19">
    <source>
        <dbReference type="SAM" id="Phobius"/>
    </source>
</evidence>
<feature type="transmembrane region" description="Helical" evidence="19">
    <location>
        <begin position="140"/>
        <end position="158"/>
    </location>
</feature>
<dbReference type="EMBL" id="PSNW01000014">
    <property type="protein sequence ID" value="PPE72274.1"/>
    <property type="molecule type" value="Genomic_DNA"/>
</dbReference>
<proteinExistence type="inferred from homology"/>
<evidence type="ECO:0000256" key="14">
    <source>
        <dbReference type="ARBA" id="ARBA00023098"/>
    </source>
</evidence>
<evidence type="ECO:0000256" key="17">
    <source>
        <dbReference type="ARBA" id="ARBA00023264"/>
    </source>
</evidence>
<protein>
    <recommendedName>
        <fullName evidence="7 18">Phosphatidate cytidylyltransferase</fullName>
        <ecNumber evidence="6 18">2.7.7.41</ecNumber>
    </recommendedName>
</protein>
<name>A0A2S5TB95_9GAMM</name>
<feature type="transmembrane region" description="Helical" evidence="19">
    <location>
        <begin position="204"/>
        <end position="222"/>
    </location>
</feature>
<keyword evidence="13 19" id="KW-1133">Transmembrane helix</keyword>
<evidence type="ECO:0000256" key="3">
    <source>
        <dbReference type="ARBA" id="ARBA00005119"/>
    </source>
</evidence>
<feature type="transmembrane region" description="Helical" evidence="19">
    <location>
        <begin position="28"/>
        <end position="49"/>
    </location>
</feature>
<comment type="similarity">
    <text evidence="5 18">Belongs to the CDS family.</text>
</comment>
<keyword evidence="16" id="KW-0594">Phospholipid biosynthesis</keyword>
<keyword evidence="8" id="KW-1003">Cell membrane</keyword>
<evidence type="ECO:0000256" key="6">
    <source>
        <dbReference type="ARBA" id="ARBA00012487"/>
    </source>
</evidence>
<keyword evidence="15 19" id="KW-0472">Membrane</keyword>
<feature type="transmembrane region" description="Helical" evidence="19">
    <location>
        <begin position="78"/>
        <end position="100"/>
    </location>
</feature>
<comment type="pathway">
    <text evidence="3 18">Phospholipid metabolism; CDP-diacylglycerol biosynthesis; CDP-diacylglycerol from sn-glycerol 3-phosphate: step 3/3.</text>
</comment>
<dbReference type="OrthoDB" id="9799199at2"/>
<feature type="transmembrane region" description="Helical" evidence="19">
    <location>
        <begin position="179"/>
        <end position="198"/>
    </location>
</feature>
<dbReference type="PROSITE" id="PS01315">
    <property type="entry name" value="CDS"/>
    <property type="match status" value="1"/>
</dbReference>
<keyword evidence="10 18" id="KW-0808">Transferase</keyword>
<evidence type="ECO:0000256" key="16">
    <source>
        <dbReference type="ARBA" id="ARBA00023209"/>
    </source>
</evidence>
<keyword evidence="12 18" id="KW-0548">Nucleotidyltransferase</keyword>
<dbReference type="GO" id="GO:0005886">
    <property type="term" value="C:plasma membrane"/>
    <property type="evidence" value="ECO:0007669"/>
    <property type="project" value="UniProtKB-SubCell"/>
</dbReference>
<dbReference type="Proteomes" id="UP000238220">
    <property type="component" value="Unassembled WGS sequence"/>
</dbReference>
<dbReference type="Pfam" id="PF01148">
    <property type="entry name" value="CTP_transf_1"/>
    <property type="match status" value="1"/>
</dbReference>
<comment type="caution">
    <text evidence="20">The sequence shown here is derived from an EMBL/GenBank/DDBJ whole genome shotgun (WGS) entry which is preliminary data.</text>
</comment>
<keyword evidence="21" id="KW-1185">Reference proteome</keyword>
<evidence type="ECO:0000256" key="18">
    <source>
        <dbReference type="RuleBase" id="RU003938"/>
    </source>
</evidence>
<dbReference type="PANTHER" id="PTHR46382:SF1">
    <property type="entry name" value="PHOSPHATIDATE CYTIDYLYLTRANSFERASE"/>
    <property type="match status" value="1"/>
</dbReference>
<dbReference type="UniPathway" id="UPA00557">
    <property type="reaction ID" value="UER00614"/>
</dbReference>
<dbReference type="InterPro" id="IPR000374">
    <property type="entry name" value="PC_trans"/>
</dbReference>
<dbReference type="RefSeq" id="WP_104232029.1">
    <property type="nucleotide sequence ID" value="NZ_PSNW01000014.1"/>
</dbReference>
<gene>
    <name evidence="20" type="ORF">C3942_19410</name>
</gene>
<evidence type="ECO:0000256" key="13">
    <source>
        <dbReference type="ARBA" id="ARBA00022989"/>
    </source>
</evidence>
<evidence type="ECO:0000256" key="8">
    <source>
        <dbReference type="ARBA" id="ARBA00022475"/>
    </source>
</evidence>
<keyword evidence="14" id="KW-0443">Lipid metabolism</keyword>
<evidence type="ECO:0000256" key="7">
    <source>
        <dbReference type="ARBA" id="ARBA00019373"/>
    </source>
</evidence>
<dbReference type="EC" id="2.7.7.41" evidence="6 18"/>
<evidence type="ECO:0000256" key="11">
    <source>
        <dbReference type="ARBA" id="ARBA00022692"/>
    </source>
</evidence>
<comment type="subcellular location">
    <subcellularLocation>
        <location evidence="2">Cell membrane</location>
        <topology evidence="2">Multi-pass membrane protein</topology>
    </subcellularLocation>
</comment>
<sequence>MLAQRVVTALVLLPLLLALVWYAPTPVLYGVLALVGLLMAWEWTGLMGWAAKGRRWAYTAACGLLLALAWLAPGRDILLPVLLGAAVLWWIFAVSLFPGFPDNLSRRQTSGLPMALLGLLLTVSTLLSLAALHATGPLKLLFFLFIVFAADTGAYFAGRRFGKRKLAPNISPGKTVEGAIGGLLLAGVWALLAGIPIFAPAGAVQAALLLLLTMIVAAVSIVGDLTESMFKRVAGIKDSGNILPGHGGILDRVDSILAAAPVMVLGLLATGL</sequence>
<evidence type="ECO:0000313" key="20">
    <source>
        <dbReference type="EMBL" id="PPE72274.1"/>
    </source>
</evidence>
<feature type="transmembrane region" description="Helical" evidence="19">
    <location>
        <begin position="56"/>
        <end position="72"/>
    </location>
</feature>
<evidence type="ECO:0000256" key="4">
    <source>
        <dbReference type="ARBA" id="ARBA00005189"/>
    </source>
</evidence>
<comment type="pathway">
    <text evidence="4">Lipid metabolism.</text>
</comment>
<comment type="catalytic activity">
    <reaction evidence="1 18">
        <text>a 1,2-diacyl-sn-glycero-3-phosphate + CTP + H(+) = a CDP-1,2-diacyl-sn-glycerol + diphosphate</text>
        <dbReference type="Rhea" id="RHEA:16229"/>
        <dbReference type="ChEBI" id="CHEBI:15378"/>
        <dbReference type="ChEBI" id="CHEBI:33019"/>
        <dbReference type="ChEBI" id="CHEBI:37563"/>
        <dbReference type="ChEBI" id="CHEBI:58332"/>
        <dbReference type="ChEBI" id="CHEBI:58608"/>
        <dbReference type="EC" id="2.7.7.41"/>
    </reaction>
</comment>
<organism evidence="20 21">
    <name type="scientific">Solimonas fluminis</name>
    <dbReference type="NCBI Taxonomy" id="2086571"/>
    <lineage>
        <taxon>Bacteria</taxon>
        <taxon>Pseudomonadati</taxon>
        <taxon>Pseudomonadota</taxon>
        <taxon>Gammaproteobacteria</taxon>
        <taxon>Nevskiales</taxon>
        <taxon>Nevskiaceae</taxon>
        <taxon>Solimonas</taxon>
    </lineage>
</organism>
<evidence type="ECO:0000256" key="5">
    <source>
        <dbReference type="ARBA" id="ARBA00010185"/>
    </source>
</evidence>
<keyword evidence="9" id="KW-0444">Lipid biosynthesis</keyword>